<comment type="catalytic activity">
    <reaction evidence="2">
        <text>a 3'-end 2',3'-cyclophospho-ribonucleotide-RNA + H2O = a 3'-end 2'-phospho-ribonucleotide-RNA + H(+)</text>
        <dbReference type="Rhea" id="RHEA:11828"/>
        <dbReference type="Rhea" id="RHEA-COMP:10464"/>
        <dbReference type="Rhea" id="RHEA-COMP:17353"/>
        <dbReference type="ChEBI" id="CHEBI:15377"/>
        <dbReference type="ChEBI" id="CHEBI:15378"/>
        <dbReference type="ChEBI" id="CHEBI:83064"/>
        <dbReference type="ChEBI" id="CHEBI:173113"/>
        <dbReference type="EC" id="3.1.4.58"/>
    </reaction>
</comment>
<comment type="caution">
    <text evidence="3">The sequence shown here is derived from an EMBL/GenBank/DDBJ whole genome shotgun (WGS) entry which is preliminary data.</text>
</comment>
<proteinExistence type="inferred from homology"/>
<dbReference type="GO" id="GO:0004113">
    <property type="term" value="F:2',3'-cyclic-nucleotide 3'-phosphodiesterase activity"/>
    <property type="evidence" value="ECO:0007669"/>
    <property type="project" value="InterPro"/>
</dbReference>
<feature type="active site" description="Proton acceptor" evidence="2">
    <location>
        <position position="124"/>
    </location>
</feature>
<dbReference type="AlphaFoldDB" id="A0A7V3REY8"/>
<dbReference type="EMBL" id="DTPE01000178">
    <property type="protein sequence ID" value="HGE75344.1"/>
    <property type="molecule type" value="Genomic_DNA"/>
</dbReference>
<keyword evidence="1 2" id="KW-0378">Hydrolase</keyword>
<dbReference type="PANTHER" id="PTHR35561:SF1">
    <property type="entry name" value="RNA 2',3'-CYCLIC PHOSPHODIESTERASE"/>
    <property type="match status" value="1"/>
</dbReference>
<dbReference type="Pfam" id="PF13563">
    <property type="entry name" value="2_5_RNA_ligase2"/>
    <property type="match status" value="1"/>
</dbReference>
<evidence type="ECO:0000256" key="1">
    <source>
        <dbReference type="ARBA" id="ARBA00022801"/>
    </source>
</evidence>
<reference evidence="3" key="1">
    <citation type="journal article" date="2020" name="mSystems">
        <title>Genome- and Community-Level Interaction Insights into Carbon Utilization and Element Cycling Functions of Hydrothermarchaeota in Hydrothermal Sediment.</title>
        <authorList>
            <person name="Zhou Z."/>
            <person name="Liu Y."/>
            <person name="Xu W."/>
            <person name="Pan J."/>
            <person name="Luo Z.H."/>
            <person name="Li M."/>
        </authorList>
    </citation>
    <scope>NUCLEOTIDE SEQUENCE [LARGE SCALE GENOMIC DNA]</scope>
    <source>
        <strain evidence="3">SpSt-966</strain>
    </source>
</reference>
<dbReference type="EC" id="3.1.4.58" evidence="2"/>
<evidence type="ECO:0000256" key="2">
    <source>
        <dbReference type="HAMAP-Rule" id="MF_01940"/>
    </source>
</evidence>
<organism evidence="3">
    <name type="scientific">Mesoaciditoga lauensis</name>
    <dbReference type="NCBI Taxonomy" id="1495039"/>
    <lineage>
        <taxon>Bacteria</taxon>
        <taxon>Thermotogati</taxon>
        <taxon>Thermotogota</taxon>
        <taxon>Thermotogae</taxon>
        <taxon>Mesoaciditogales</taxon>
        <taxon>Mesoaciditogaceae</taxon>
        <taxon>Mesoaciditoga</taxon>
    </lineage>
</organism>
<protein>
    <recommendedName>
        <fullName evidence="2">RNA 2',3'-cyclic phosphodiesterase</fullName>
        <shortName evidence="2">RNA 2',3'-CPDase</shortName>
        <ecNumber evidence="2">3.1.4.58</ecNumber>
    </recommendedName>
</protein>
<name>A0A7V3REY8_9BACT</name>
<evidence type="ECO:0000313" key="3">
    <source>
        <dbReference type="EMBL" id="HGE75344.1"/>
    </source>
</evidence>
<comment type="function">
    <text evidence="2">Hydrolyzes RNA 2',3'-cyclic phosphodiester to an RNA 2'-phosphomonoester.</text>
</comment>
<dbReference type="Gene3D" id="3.90.1140.10">
    <property type="entry name" value="Cyclic phosphodiesterase"/>
    <property type="match status" value="1"/>
</dbReference>
<accession>A0A7V3REY8</accession>
<dbReference type="PANTHER" id="PTHR35561">
    <property type="entry name" value="RNA 2',3'-CYCLIC PHOSPHODIESTERASE"/>
    <property type="match status" value="1"/>
</dbReference>
<sequence length="180" mass="20437">MRTFMAIEVSKEVSEKISDIQIYLKSNDFFGSWPSIDNAHLTLFFFGDLENGKIEKVKDAMDESSKQFEKFSITVEGTGIFPSKGLPRVVWMGCNGNEISDLYFKIEGVLKKKGFVFENRFTPHLTIGRLKGLPKNWSEVISQIQYEPLTFECDEISLFSSTLTPKGSIYRSIHKSELGG</sequence>
<feature type="short sequence motif" description="HXTX 1" evidence="2">
    <location>
        <begin position="40"/>
        <end position="43"/>
    </location>
</feature>
<dbReference type="HAMAP" id="MF_01940">
    <property type="entry name" value="RNA_CPDase"/>
    <property type="match status" value="1"/>
</dbReference>
<comment type="similarity">
    <text evidence="2">Belongs to the 2H phosphoesterase superfamily. ThpR family.</text>
</comment>
<gene>
    <name evidence="3" type="primary">thpR</name>
    <name evidence="3" type="ORF">ENX73_04385</name>
</gene>
<feature type="short sequence motif" description="HXTX 2" evidence="2">
    <location>
        <begin position="124"/>
        <end position="127"/>
    </location>
</feature>
<dbReference type="InterPro" id="IPR004175">
    <property type="entry name" value="RNA_CPDase"/>
</dbReference>
<feature type="active site" description="Proton donor" evidence="2">
    <location>
        <position position="40"/>
    </location>
</feature>
<dbReference type="SUPFAM" id="SSF55144">
    <property type="entry name" value="LigT-like"/>
    <property type="match status" value="1"/>
</dbReference>
<dbReference type="GO" id="GO:0008664">
    <property type="term" value="F:RNA 2',3'-cyclic 3'-phosphodiesterase activity"/>
    <property type="evidence" value="ECO:0007669"/>
    <property type="project" value="UniProtKB-EC"/>
</dbReference>
<dbReference type="InterPro" id="IPR009097">
    <property type="entry name" value="Cyclic_Pdiesterase"/>
</dbReference>
<dbReference type="NCBIfam" id="TIGR02258">
    <property type="entry name" value="2_5_ligase"/>
    <property type="match status" value="1"/>
</dbReference>